<evidence type="ECO:0000313" key="1">
    <source>
        <dbReference type="EMBL" id="NKY39061.1"/>
    </source>
</evidence>
<name>A0ABX1JYT3_9CELL</name>
<protein>
    <submittedName>
        <fullName evidence="1">Uncharacterized protein</fullName>
    </submittedName>
</protein>
<evidence type="ECO:0000313" key="2">
    <source>
        <dbReference type="Proteomes" id="UP000777774"/>
    </source>
</evidence>
<gene>
    <name evidence="1" type="ORF">HGA02_05780</name>
</gene>
<comment type="caution">
    <text evidence="1">The sequence shown here is derived from an EMBL/GenBank/DDBJ whole genome shotgun (WGS) entry which is preliminary data.</text>
</comment>
<accession>A0ABX1JYT3</accession>
<keyword evidence="2" id="KW-1185">Reference proteome</keyword>
<reference evidence="1 2" key="1">
    <citation type="submission" date="2020-04" db="EMBL/GenBank/DDBJ databases">
        <title>MicrobeNet Type strains.</title>
        <authorList>
            <person name="Nicholson A.C."/>
        </authorList>
    </citation>
    <scope>NUCLEOTIDE SEQUENCE [LARGE SCALE GENOMIC DNA]</scope>
    <source>
        <strain evidence="1 2">ATCC BAA-787</strain>
    </source>
</reference>
<proteinExistence type="predicted"/>
<organism evidence="1 2">
    <name type="scientific">Cellulomonas septica</name>
    <dbReference type="NCBI Taxonomy" id="285080"/>
    <lineage>
        <taxon>Bacteria</taxon>
        <taxon>Bacillati</taxon>
        <taxon>Actinomycetota</taxon>
        <taxon>Actinomycetes</taxon>
        <taxon>Micrococcales</taxon>
        <taxon>Cellulomonadaceae</taxon>
        <taxon>Cellulomonas</taxon>
    </lineage>
</organism>
<dbReference type="EMBL" id="JAAXOY010000094">
    <property type="protein sequence ID" value="NKY39061.1"/>
    <property type="molecule type" value="Genomic_DNA"/>
</dbReference>
<dbReference type="Proteomes" id="UP000777774">
    <property type="component" value="Unassembled WGS sequence"/>
</dbReference>
<sequence length="87" mass="10142">MWLRECPDDHQGLVRPMVTESGRVILFCDDVGEVWLDPVEAARDSRLHPWSPTWHVVDDVHVRPGTTRWAERADLPPEWSACTWHDD</sequence>